<evidence type="ECO:0000313" key="14">
    <source>
        <dbReference type="RefSeq" id="NP_001161518.1"/>
    </source>
</evidence>
<dbReference type="EMBL" id="GU075964">
    <property type="protein sequence ID" value="ACY92493.1"/>
    <property type="molecule type" value="mRNA"/>
</dbReference>
<evidence type="ECO:0000313" key="12">
    <source>
        <dbReference type="EMBL" id="ACY92493.1"/>
    </source>
</evidence>
<dbReference type="GeneID" id="100313577"/>
<keyword evidence="7" id="KW-0965">Cell junction</keyword>
<dbReference type="PANTHER" id="PTHR12002">
    <property type="entry name" value="CLAUDIN"/>
    <property type="match status" value="1"/>
</dbReference>
<evidence type="ECO:0000256" key="11">
    <source>
        <dbReference type="SAM" id="SignalP"/>
    </source>
</evidence>
<dbReference type="PRINTS" id="PR01077">
    <property type="entry name" value="CLAUDIN"/>
</dbReference>
<keyword evidence="4" id="KW-0796">Tight junction</keyword>
<dbReference type="Gene3D" id="1.20.140.150">
    <property type="match status" value="1"/>
</dbReference>
<evidence type="ECO:0000256" key="2">
    <source>
        <dbReference type="ARBA" id="ARBA00004651"/>
    </source>
</evidence>
<gene>
    <name evidence="14 15" type="primary">LOC100313577</name>
</gene>
<evidence type="ECO:0000256" key="9">
    <source>
        <dbReference type="ARBA" id="ARBA00023136"/>
    </source>
</evidence>
<dbReference type="RefSeq" id="NP_001161518.1">
    <property type="nucleotide sequence ID" value="NM_001168046.1"/>
</dbReference>
<reference evidence="12" key="1">
    <citation type="submission" date="2009-10" db="EMBL/GenBank/DDBJ databases">
        <authorList>
            <person name="Freeman R.M.Jr."/>
            <person name="Wu M.M."/>
            <person name="Gerhart J.J."/>
        </authorList>
    </citation>
    <scope>NUCLEOTIDE SEQUENCE</scope>
</reference>
<evidence type="ECO:0000256" key="5">
    <source>
        <dbReference type="ARBA" id="ARBA00022475"/>
    </source>
</evidence>
<evidence type="ECO:0000256" key="3">
    <source>
        <dbReference type="ARBA" id="ARBA00008295"/>
    </source>
</evidence>
<dbReference type="RefSeq" id="XP_006819324.1">
    <property type="nucleotide sequence ID" value="XM_006819261.1"/>
</dbReference>
<feature type="chain" id="PRO_5003024551" evidence="11 14">
    <location>
        <begin position="24"/>
        <end position="165"/>
    </location>
</feature>
<evidence type="ECO:0000256" key="8">
    <source>
        <dbReference type="ARBA" id="ARBA00022989"/>
    </source>
</evidence>
<evidence type="ECO:0000256" key="6">
    <source>
        <dbReference type="ARBA" id="ARBA00022692"/>
    </source>
</evidence>
<dbReference type="GO" id="GO:0005886">
    <property type="term" value="C:plasma membrane"/>
    <property type="evidence" value="ECO:0007669"/>
    <property type="project" value="UniProtKB-SubCell"/>
</dbReference>
<evidence type="ECO:0000313" key="15">
    <source>
        <dbReference type="RefSeq" id="XP_006819324.1"/>
    </source>
</evidence>
<dbReference type="InterPro" id="IPR004031">
    <property type="entry name" value="PMP22/EMP/MP20/Claudin"/>
</dbReference>
<evidence type="ECO:0000313" key="13">
    <source>
        <dbReference type="Proteomes" id="UP000694865"/>
    </source>
</evidence>
<feature type="transmembrane region" description="Helical" evidence="10">
    <location>
        <begin position="103"/>
        <end position="122"/>
    </location>
</feature>
<sequence length="165" mass="17594">MASCIPIMGLVLSLAVIAGYICATATDHWIEVPLVSTSAGLWRQCTNYAGVINMCSDLGDVPAYMHISRGCMIAACIVALLAIILAIVGFIQEIGNTKIKIAGVLIILTASAVATATIWYAIEKATYYDDLNLDYDFGYSIIIGWVSVPLAIVAGSMLLATYSRH</sequence>
<dbReference type="AlphaFoldDB" id="D1LWY7"/>
<keyword evidence="11 14" id="KW-0732">Signal</keyword>
<keyword evidence="6 10" id="KW-0812">Transmembrane</keyword>
<reference evidence="14 15" key="2">
    <citation type="submission" date="2025-05" db="UniProtKB">
        <authorList>
            <consortium name="RefSeq"/>
        </authorList>
    </citation>
    <scope>IDENTIFICATION</scope>
    <source>
        <tissue evidence="15">Testes</tissue>
    </source>
</reference>
<evidence type="ECO:0000256" key="7">
    <source>
        <dbReference type="ARBA" id="ARBA00022949"/>
    </source>
</evidence>
<feature type="transmembrane region" description="Helical" evidence="10">
    <location>
        <begin position="67"/>
        <end position="91"/>
    </location>
</feature>
<dbReference type="GO" id="GO:0005198">
    <property type="term" value="F:structural molecule activity"/>
    <property type="evidence" value="ECO:0007669"/>
    <property type="project" value="InterPro"/>
</dbReference>
<feature type="transmembrane region" description="Helical" evidence="10">
    <location>
        <begin position="142"/>
        <end position="162"/>
    </location>
</feature>
<evidence type="ECO:0000256" key="1">
    <source>
        <dbReference type="ARBA" id="ARBA00004435"/>
    </source>
</evidence>
<name>D1LWY7_SACKO</name>
<comment type="similarity">
    <text evidence="3">Belongs to the claudin family.</text>
</comment>
<keyword evidence="13" id="KW-1185">Reference proteome</keyword>
<keyword evidence="9 10" id="KW-0472">Membrane</keyword>
<evidence type="ECO:0000256" key="10">
    <source>
        <dbReference type="SAM" id="Phobius"/>
    </source>
</evidence>
<dbReference type="InterPro" id="IPR006187">
    <property type="entry name" value="Claudin"/>
</dbReference>
<dbReference type="Pfam" id="PF00822">
    <property type="entry name" value="PMP22_Claudin"/>
    <property type="match status" value="1"/>
</dbReference>
<feature type="signal peptide" evidence="11 14">
    <location>
        <begin position="1"/>
        <end position="23"/>
    </location>
</feature>
<dbReference type="KEGG" id="sko:100313577"/>
<dbReference type="GO" id="GO:0005923">
    <property type="term" value="C:bicellular tight junction"/>
    <property type="evidence" value="ECO:0007669"/>
    <property type="project" value="UniProtKB-SubCell"/>
</dbReference>
<dbReference type="OrthoDB" id="10025519at2759"/>
<protein>
    <submittedName>
        <fullName evidence="12 15">Claudin-like protein</fullName>
    </submittedName>
    <submittedName>
        <fullName evidence="14">Claudin-like protein precursor</fullName>
    </submittedName>
</protein>
<keyword evidence="8 10" id="KW-1133">Transmembrane helix</keyword>
<proteinExistence type="evidence at transcript level"/>
<keyword evidence="5" id="KW-1003">Cell membrane</keyword>
<comment type="subcellular location">
    <subcellularLocation>
        <location evidence="1">Cell junction</location>
        <location evidence="1">Tight junction</location>
    </subcellularLocation>
    <subcellularLocation>
        <location evidence="2">Cell membrane</location>
        <topology evidence="2">Multi-pass membrane protein</topology>
    </subcellularLocation>
</comment>
<evidence type="ECO:0000256" key="4">
    <source>
        <dbReference type="ARBA" id="ARBA00022427"/>
    </source>
</evidence>
<dbReference type="Proteomes" id="UP000694865">
    <property type="component" value="Unplaced"/>
</dbReference>
<organism evidence="12">
    <name type="scientific">Saccoglossus kowalevskii</name>
    <name type="common">Acorn worm</name>
    <dbReference type="NCBI Taxonomy" id="10224"/>
    <lineage>
        <taxon>Eukaryota</taxon>
        <taxon>Metazoa</taxon>
        <taxon>Hemichordata</taxon>
        <taxon>Enteropneusta</taxon>
        <taxon>Harrimaniidae</taxon>
        <taxon>Saccoglossus</taxon>
    </lineage>
</organism>
<accession>D1LWY7</accession>